<evidence type="ECO:0000313" key="11">
    <source>
        <dbReference type="Proteomes" id="UP001201262"/>
    </source>
</evidence>
<name>A0AAD4KCT8_9EURO</name>
<dbReference type="InterPro" id="IPR005829">
    <property type="entry name" value="Sugar_transporter_CS"/>
</dbReference>
<feature type="transmembrane region" description="Helical" evidence="8">
    <location>
        <begin position="501"/>
        <end position="519"/>
    </location>
</feature>
<dbReference type="Pfam" id="PF00083">
    <property type="entry name" value="Sugar_tr"/>
    <property type="match status" value="1"/>
</dbReference>
<feature type="transmembrane region" description="Helical" evidence="8">
    <location>
        <begin position="433"/>
        <end position="458"/>
    </location>
</feature>
<dbReference type="InterPro" id="IPR050360">
    <property type="entry name" value="MFS_Sugar_Transporters"/>
</dbReference>
<evidence type="ECO:0000259" key="9">
    <source>
        <dbReference type="PROSITE" id="PS50850"/>
    </source>
</evidence>
<dbReference type="PROSITE" id="PS50850">
    <property type="entry name" value="MFS"/>
    <property type="match status" value="1"/>
</dbReference>
<protein>
    <submittedName>
        <fullName evidence="10">Sugar transporter</fullName>
    </submittedName>
</protein>
<evidence type="ECO:0000256" key="2">
    <source>
        <dbReference type="ARBA" id="ARBA00010992"/>
    </source>
</evidence>
<comment type="subcellular location">
    <subcellularLocation>
        <location evidence="1">Membrane</location>
        <topology evidence="1">Multi-pass membrane protein</topology>
    </subcellularLocation>
</comment>
<dbReference type="FunFam" id="1.20.1250.20:FF:000451">
    <property type="entry name" value="MFS sugar transporter, putative"/>
    <property type="match status" value="1"/>
</dbReference>
<dbReference type="EMBL" id="JAJTJA010000017">
    <property type="protein sequence ID" value="KAH8688793.1"/>
    <property type="molecule type" value="Genomic_DNA"/>
</dbReference>
<feature type="transmembrane region" description="Helical" evidence="8">
    <location>
        <begin position="109"/>
        <end position="126"/>
    </location>
</feature>
<evidence type="ECO:0000256" key="7">
    <source>
        <dbReference type="RuleBase" id="RU003346"/>
    </source>
</evidence>
<sequence length="586" mass="64704">MAILAGAKEAKNSQSLVGRENASKPHGIVGMIKNPYVAMTCVFASLGCMMYGYDQGVMSPILVMENFQNKFPGLMGSTIQGWLVAALELGAWAGALFNGWLADRISRKYSMMVAVLIFTLGTGLQAGAQSPAYFFAGRIIGGIGIGMFSMVIPLYQAEIAPPELRGSLVSLQQLSITIGTTIAFWLDFGFSFVGGNKCIPEGVANPYLPNGSYNYEQNHSHPCTGQTDAAWRVPLALQLIPAWILFFGMFFFPFSPRWLMLKHREDEARQSLSKLRRLDPQDPLLHAELMEIKAAVMFDEETEAELIGKSGIFAPWKALFAPNMFKRVFLGCGMMVFQQFTGINAVLYYAPQIFQSFGFSSTTTDLLATGVTGILQIIFTLPAVLFLDKFGRKTFLIIGAIGMCICHVIVASVEGVYEDQWNLNEHLAVPQGWVAIAFIWLFAVNFAYSWGPVAWVLAQEIFPASMRSRGVSLVASTNWMFNFVIGLTTKDMLGSMKYGTYIFFAFFSGAGGFFIYYFFPETKDKTLEELDLFFGGDMGSIATADRERMLRIYEELGLAGASEVADLKVEKSAVVVHEETAVAHEE</sequence>
<evidence type="ECO:0000256" key="1">
    <source>
        <dbReference type="ARBA" id="ARBA00004141"/>
    </source>
</evidence>
<keyword evidence="6 8" id="KW-0472">Membrane</keyword>
<comment type="similarity">
    <text evidence="2 7">Belongs to the major facilitator superfamily. Sugar transporter (TC 2.A.1.1) family.</text>
</comment>
<dbReference type="PROSITE" id="PS00216">
    <property type="entry name" value="SUGAR_TRANSPORT_1"/>
    <property type="match status" value="1"/>
</dbReference>
<feature type="transmembrane region" description="Helical" evidence="8">
    <location>
        <begin position="167"/>
        <end position="186"/>
    </location>
</feature>
<dbReference type="AlphaFoldDB" id="A0AAD4KCT8"/>
<dbReference type="FunFam" id="1.20.1250.20:FF:000388">
    <property type="entry name" value="MFS sugar transporter, putative"/>
    <property type="match status" value="1"/>
</dbReference>
<evidence type="ECO:0000256" key="4">
    <source>
        <dbReference type="ARBA" id="ARBA00022692"/>
    </source>
</evidence>
<dbReference type="Proteomes" id="UP001201262">
    <property type="component" value="Unassembled WGS sequence"/>
</dbReference>
<dbReference type="GO" id="GO:0016020">
    <property type="term" value="C:membrane"/>
    <property type="evidence" value="ECO:0007669"/>
    <property type="project" value="UniProtKB-SubCell"/>
</dbReference>
<dbReference type="RefSeq" id="XP_046065265.1">
    <property type="nucleotide sequence ID" value="XM_046212419.1"/>
</dbReference>
<gene>
    <name evidence="10" type="ORF">BGW36DRAFT_309603</name>
</gene>
<evidence type="ECO:0000256" key="6">
    <source>
        <dbReference type="ARBA" id="ARBA00023136"/>
    </source>
</evidence>
<keyword evidence="5 8" id="KW-1133">Transmembrane helix</keyword>
<dbReference type="InterPro" id="IPR020846">
    <property type="entry name" value="MFS_dom"/>
</dbReference>
<dbReference type="GO" id="GO:0005351">
    <property type="term" value="F:carbohydrate:proton symporter activity"/>
    <property type="evidence" value="ECO:0007669"/>
    <property type="project" value="TreeGrafter"/>
</dbReference>
<feature type="transmembrane region" description="Helical" evidence="8">
    <location>
        <begin position="132"/>
        <end position="155"/>
    </location>
</feature>
<feature type="transmembrane region" description="Helical" evidence="8">
    <location>
        <begin position="36"/>
        <end position="53"/>
    </location>
</feature>
<dbReference type="GeneID" id="70242706"/>
<keyword evidence="10" id="KW-0762">Sugar transport</keyword>
<feature type="transmembrane region" description="Helical" evidence="8">
    <location>
        <begin position="394"/>
        <end position="413"/>
    </location>
</feature>
<evidence type="ECO:0000256" key="5">
    <source>
        <dbReference type="ARBA" id="ARBA00022989"/>
    </source>
</evidence>
<comment type="caution">
    <text evidence="10">The sequence shown here is derived from an EMBL/GenBank/DDBJ whole genome shotgun (WGS) entry which is preliminary data.</text>
</comment>
<evidence type="ECO:0000313" key="10">
    <source>
        <dbReference type="EMBL" id="KAH8688793.1"/>
    </source>
</evidence>
<dbReference type="InterPro" id="IPR005828">
    <property type="entry name" value="MFS_sugar_transport-like"/>
</dbReference>
<dbReference type="Gene3D" id="1.20.1250.20">
    <property type="entry name" value="MFS general substrate transporter like domains"/>
    <property type="match status" value="1"/>
</dbReference>
<dbReference type="SUPFAM" id="SSF103473">
    <property type="entry name" value="MFS general substrate transporter"/>
    <property type="match status" value="1"/>
</dbReference>
<dbReference type="PRINTS" id="PR00171">
    <property type="entry name" value="SUGRTRNSPORT"/>
</dbReference>
<feature type="transmembrane region" description="Helical" evidence="8">
    <location>
        <begin position="235"/>
        <end position="254"/>
    </location>
</feature>
<dbReference type="PANTHER" id="PTHR48022">
    <property type="entry name" value="PLASTIDIC GLUCOSE TRANSPORTER 4"/>
    <property type="match status" value="1"/>
</dbReference>
<dbReference type="PROSITE" id="PS00217">
    <property type="entry name" value="SUGAR_TRANSPORT_2"/>
    <property type="match status" value="1"/>
</dbReference>
<keyword evidence="11" id="KW-1185">Reference proteome</keyword>
<feature type="transmembrane region" description="Helical" evidence="8">
    <location>
        <begin position="366"/>
        <end position="387"/>
    </location>
</feature>
<evidence type="ECO:0000256" key="3">
    <source>
        <dbReference type="ARBA" id="ARBA00022448"/>
    </source>
</evidence>
<organism evidence="10 11">
    <name type="scientific">Talaromyces proteolyticus</name>
    <dbReference type="NCBI Taxonomy" id="1131652"/>
    <lineage>
        <taxon>Eukaryota</taxon>
        <taxon>Fungi</taxon>
        <taxon>Dikarya</taxon>
        <taxon>Ascomycota</taxon>
        <taxon>Pezizomycotina</taxon>
        <taxon>Eurotiomycetes</taxon>
        <taxon>Eurotiomycetidae</taxon>
        <taxon>Eurotiales</taxon>
        <taxon>Trichocomaceae</taxon>
        <taxon>Talaromyces</taxon>
        <taxon>Talaromyces sect. Bacilispori</taxon>
    </lineage>
</organism>
<dbReference type="InterPro" id="IPR036259">
    <property type="entry name" value="MFS_trans_sf"/>
</dbReference>
<evidence type="ECO:0000256" key="8">
    <source>
        <dbReference type="SAM" id="Phobius"/>
    </source>
</evidence>
<keyword evidence="4 8" id="KW-0812">Transmembrane</keyword>
<dbReference type="NCBIfam" id="TIGR00879">
    <property type="entry name" value="SP"/>
    <property type="match status" value="1"/>
</dbReference>
<proteinExistence type="inferred from homology"/>
<feature type="domain" description="Major facilitator superfamily (MFS) profile" evidence="9">
    <location>
        <begin position="40"/>
        <end position="523"/>
    </location>
</feature>
<accession>A0AAD4KCT8</accession>
<feature type="transmembrane region" description="Helical" evidence="8">
    <location>
        <begin position="470"/>
        <end position="489"/>
    </location>
</feature>
<keyword evidence="3 7" id="KW-0813">Transport</keyword>
<feature type="transmembrane region" description="Helical" evidence="8">
    <location>
        <begin position="328"/>
        <end position="350"/>
    </location>
</feature>
<reference evidence="10" key="1">
    <citation type="submission" date="2021-12" db="EMBL/GenBank/DDBJ databases">
        <title>Convergent genome expansion in fungi linked to evolution of root-endophyte symbiosis.</title>
        <authorList>
            <consortium name="DOE Joint Genome Institute"/>
            <person name="Ke Y.-H."/>
            <person name="Bonito G."/>
            <person name="Liao H.-L."/>
            <person name="Looney B."/>
            <person name="Rojas-Flechas A."/>
            <person name="Nash J."/>
            <person name="Hameed K."/>
            <person name="Schadt C."/>
            <person name="Martin F."/>
            <person name="Crous P.W."/>
            <person name="Miettinen O."/>
            <person name="Magnuson J.K."/>
            <person name="Labbe J."/>
            <person name="Jacobson D."/>
            <person name="Doktycz M.J."/>
            <person name="Veneault-Fourrey C."/>
            <person name="Kuo A."/>
            <person name="Mondo S."/>
            <person name="Calhoun S."/>
            <person name="Riley R."/>
            <person name="Ohm R."/>
            <person name="LaButti K."/>
            <person name="Andreopoulos B."/>
            <person name="Pangilinan J."/>
            <person name="Nolan M."/>
            <person name="Tritt A."/>
            <person name="Clum A."/>
            <person name="Lipzen A."/>
            <person name="Daum C."/>
            <person name="Barry K."/>
            <person name="Grigoriev I.V."/>
            <person name="Vilgalys R."/>
        </authorList>
    </citation>
    <scope>NUCLEOTIDE SEQUENCE</scope>
    <source>
        <strain evidence="10">PMI_201</strain>
    </source>
</reference>
<dbReference type="InterPro" id="IPR003663">
    <property type="entry name" value="Sugar/inositol_transpt"/>
</dbReference>
<dbReference type="PANTHER" id="PTHR48022:SF12">
    <property type="entry name" value="MAJOR FACILITATOR SUPERFAMILY (MFS) PROFILE DOMAIN-CONTAINING PROTEIN"/>
    <property type="match status" value="1"/>
</dbReference>
<feature type="transmembrane region" description="Helical" evidence="8">
    <location>
        <begin position="73"/>
        <end position="97"/>
    </location>
</feature>